<reference evidence="2" key="2">
    <citation type="submission" date="2021-04" db="EMBL/GenBank/DDBJ databases">
        <authorList>
            <person name="Gilroy R."/>
        </authorList>
    </citation>
    <scope>NUCLEOTIDE SEQUENCE</scope>
    <source>
        <strain evidence="2">14975</strain>
    </source>
</reference>
<proteinExistence type="predicted"/>
<dbReference type="Proteomes" id="UP000823964">
    <property type="component" value="Unassembled WGS sequence"/>
</dbReference>
<evidence type="ECO:0000313" key="2">
    <source>
        <dbReference type="EMBL" id="HIX19769.1"/>
    </source>
</evidence>
<comment type="caution">
    <text evidence="2">The sequence shown here is derived from an EMBL/GenBank/DDBJ whole genome shotgun (WGS) entry which is preliminary data.</text>
</comment>
<organism evidence="2 3">
    <name type="scientific">Candidatus Akkermansia intestinigallinarum</name>
    <dbReference type="NCBI Taxonomy" id="2838431"/>
    <lineage>
        <taxon>Bacteria</taxon>
        <taxon>Pseudomonadati</taxon>
        <taxon>Verrucomicrobiota</taxon>
        <taxon>Verrucomicrobiia</taxon>
        <taxon>Verrucomicrobiales</taxon>
        <taxon>Akkermansiaceae</taxon>
        <taxon>Akkermansia</taxon>
    </lineage>
</organism>
<dbReference type="EMBL" id="DXFQ01000065">
    <property type="protein sequence ID" value="HIX19769.1"/>
    <property type="molecule type" value="Genomic_DNA"/>
</dbReference>
<dbReference type="AlphaFoldDB" id="A0A9D1VBG6"/>
<name>A0A9D1VBG6_9BACT</name>
<protein>
    <submittedName>
        <fullName evidence="2">Uncharacterized protein</fullName>
    </submittedName>
</protein>
<feature type="chain" id="PRO_5038669227" evidence="1">
    <location>
        <begin position="27"/>
        <end position="298"/>
    </location>
</feature>
<evidence type="ECO:0000256" key="1">
    <source>
        <dbReference type="SAM" id="SignalP"/>
    </source>
</evidence>
<sequence length="298" mass="32872">MQLPVSRAWLAALTAILLPAASAVRAAEEAVPAGFVAEAPSLRESWRDSAFALLPERLLLKAAPPAESSDFRTAQRRRAVARVMAELYRLARLNRHRRSPEIWARCARMAEQLNCPVDFTASLHALANPRINANERLSLLRLHERIFLRERLNSLALRQYVESLPQDDLLDAAAFDELPLGALFLRVEITAGGETVNGRIDAPSAELLIALSEEALEALRQAHDAAGADAAAEALMPLLVSMAVMPLMPEGRSFAPETSEALQRRARELMSEIRVELARAVQLDSRKLTVAEALFYVM</sequence>
<reference evidence="2" key="1">
    <citation type="journal article" date="2021" name="PeerJ">
        <title>Extensive microbial diversity within the chicken gut microbiome revealed by metagenomics and culture.</title>
        <authorList>
            <person name="Gilroy R."/>
            <person name="Ravi A."/>
            <person name="Getino M."/>
            <person name="Pursley I."/>
            <person name="Horton D.L."/>
            <person name="Alikhan N.F."/>
            <person name="Baker D."/>
            <person name="Gharbi K."/>
            <person name="Hall N."/>
            <person name="Watson M."/>
            <person name="Adriaenssens E.M."/>
            <person name="Foster-Nyarko E."/>
            <person name="Jarju S."/>
            <person name="Secka A."/>
            <person name="Antonio M."/>
            <person name="Oren A."/>
            <person name="Chaudhuri R.R."/>
            <person name="La Ragione R."/>
            <person name="Hildebrand F."/>
            <person name="Pallen M.J."/>
        </authorList>
    </citation>
    <scope>NUCLEOTIDE SEQUENCE</scope>
    <source>
        <strain evidence="2">14975</strain>
    </source>
</reference>
<accession>A0A9D1VBG6</accession>
<keyword evidence="1" id="KW-0732">Signal</keyword>
<gene>
    <name evidence="2" type="ORF">H9862_04105</name>
</gene>
<feature type="signal peptide" evidence="1">
    <location>
        <begin position="1"/>
        <end position="26"/>
    </location>
</feature>
<evidence type="ECO:0000313" key="3">
    <source>
        <dbReference type="Proteomes" id="UP000823964"/>
    </source>
</evidence>